<dbReference type="Proteomes" id="UP000220959">
    <property type="component" value="Unassembled WGS sequence"/>
</dbReference>
<name>A0ACC9CZI7_9FIRM</name>
<reference evidence="1 2" key="1">
    <citation type="journal article" date="2017" name="Front. Microbiol.">
        <title>New Insights into the Diversity of the Genus Faecalibacterium.</title>
        <authorList>
            <person name="Benevides L."/>
            <person name="Burman S."/>
            <person name="Martin R."/>
            <person name="Robert V."/>
            <person name="Thomas M."/>
            <person name="Miquel S."/>
            <person name="Chain F."/>
            <person name="Sokol H."/>
            <person name="Bermudez-Humaran L.G."/>
            <person name="Morrison M."/>
            <person name="Langella P."/>
            <person name="Azevedo V.A."/>
            <person name="Chatel J.M."/>
            <person name="Soares S."/>
        </authorList>
    </citation>
    <scope>NUCLEOTIDE SEQUENCE [LARGE SCALE GENOMIC DNA]</scope>
    <source>
        <strain evidence="2">CNCM I-4541</strain>
    </source>
</reference>
<proteinExistence type="predicted"/>
<organism evidence="1 2">
    <name type="scientific">Faecalibacterium langellae</name>
    <dbReference type="NCBI Taxonomy" id="3435293"/>
    <lineage>
        <taxon>Bacteria</taxon>
        <taxon>Bacillati</taxon>
        <taxon>Bacillota</taxon>
        <taxon>Clostridia</taxon>
        <taxon>Eubacteriales</taxon>
        <taxon>Oscillospiraceae</taxon>
        <taxon>Faecalibacterium</taxon>
    </lineage>
</organism>
<comment type="caution">
    <text evidence="1">The sequence shown here is derived from an EMBL/GenBank/DDBJ whole genome shotgun (WGS) entry which is preliminary data.</text>
</comment>
<sequence>MEESTIPKLNHDFQNYVKDDNPACQDQTETGTCTRIGCGKTDTRTISGPLSPHKFTTWTGTGISVSGQYLYYESTCDTCHTETKKINIADKKLDELDEALNGDPLTATDKELENIEILYNGAKAAIEVLGYANKYLGTSFDTEKYTERLNGMTDRYNKFEHESLQRGYEAAASEAIKTAHETIDNKSPSEMTDDEMKKVIGAYVAADTAVGKLDDGRAKKTELQAKLAELKKTVEEIESKYAQKVIESIWDDLKNGTLDKTKLEALKKTLDDLKDYIPDSLKESYDQVVDAVQAAIDAIDLVNEASALIKRLQEEIKNGNVSEDTLKEVQDVIDRAGKLVDKIKENPILKNAVDTIIKNAEEAIKEAAATKALEALKKAIESGDLSKIEEAFEKAQEAIDQLEPYAPDVAKKLRDALEEIKKTYVNGLRDALEKALEDGTYQEKLEKLKDVIKKYEDLIKDIDASGALKDLWETIKNEQLTKLVADAVNEINRIVNDDSLSALQKIAALDKLYDDLHTKLAEIVGPDKAAEMLEPFDKLIEQAKNDVAKAAAAAADTLIKEALKAVKAAVDSAESKEDAINKMEAIYSQAHDLLTRAGMSDEDATAKLAPVRSALDSLKKVLEDSFVSMDTIKAAVDVIVDAAVASDSIEDGLYKLVRTLLDGDDMDPAVKKVILVVARDILATADWTQLTPSLLDDVVDLVVKKLDKKYGKYPFVSQLLNELKPSLNELVHREVGQETIDKVREVFFTTIDNAIEGIDAGQDNRQLLAKAREDLMGLKPVVSAEMKRIGTKAGEMLNREMKDRISKALPGVVIPEFIGTLVGKATEDLVNEKLGEYDEKVGAIIEKYVKYLTCPGHEYEYVTIREATCTQDGVEVKQCKNCDWQLTDDDNKIVHEKLGHVVVEDPAVDPTETEEGLTAGSHCSRCGAVLEPQQVVPALQPRTDKWLVTSAVTTENIRAAGYENQQKLDAAINAVLTKAGFDAASSTRFFAQVNSTIGILPNDRYPEEGVAGMVKQPEATRNKNCTFYAVQVLTADSHGHNAGDVVVTPLTVTKEGISLTLCTEAVVAIAWKVNE</sequence>
<evidence type="ECO:0000313" key="2">
    <source>
        <dbReference type="Proteomes" id="UP000220959"/>
    </source>
</evidence>
<protein>
    <submittedName>
        <fullName evidence="1">Uncharacterized protein</fullName>
    </submittedName>
</protein>
<dbReference type="EMBL" id="NMTR01000017">
    <property type="protein sequence ID" value="PDX61189.1"/>
    <property type="molecule type" value="Genomic_DNA"/>
</dbReference>
<keyword evidence="2" id="KW-1185">Reference proteome</keyword>
<accession>A0ACC9CZI7</accession>
<gene>
    <name evidence="1" type="ORF">CGS49_07155</name>
</gene>
<evidence type="ECO:0000313" key="1">
    <source>
        <dbReference type="EMBL" id="PDX61189.1"/>
    </source>
</evidence>